<evidence type="ECO:0000313" key="3">
    <source>
        <dbReference type="Proteomes" id="UP000271087"/>
    </source>
</evidence>
<dbReference type="AlphaFoldDB" id="A0A3P7KE12"/>
<accession>A0A3P7KE12</accession>
<proteinExistence type="predicted"/>
<gene>
    <name evidence="2" type="ORF">NOO_LOCUS8819</name>
</gene>
<dbReference type="EMBL" id="UYRW01003899">
    <property type="protein sequence ID" value="VDM91760.1"/>
    <property type="molecule type" value="Genomic_DNA"/>
</dbReference>
<sequence length="199" mass="22607">SKEFKSLAIPNESVKKDQPSMSLIDTYSNRRRPTLPNTFEEIKHKELEKIPENKVQNLRKQLEKTMNDLPNQSPKKSLDCESEKAELLIESRKLAGACKAMLNEIYHNKSEKNWSLIIGEVLEAAEGVTHATERMILKTNSIFQAQLMTTKAEQMLKSLLEVLESIEEVKNGDSMQLLTARSTTLTANVRQLMSTVPYS</sequence>
<name>A0A3P7KE12_ONCOC</name>
<organism evidence="2 3">
    <name type="scientific">Onchocerca ochengi</name>
    <name type="common">Filarial nematode worm</name>
    <dbReference type="NCBI Taxonomy" id="42157"/>
    <lineage>
        <taxon>Eukaryota</taxon>
        <taxon>Metazoa</taxon>
        <taxon>Ecdysozoa</taxon>
        <taxon>Nematoda</taxon>
        <taxon>Chromadorea</taxon>
        <taxon>Rhabditida</taxon>
        <taxon>Spirurina</taxon>
        <taxon>Spiruromorpha</taxon>
        <taxon>Filarioidea</taxon>
        <taxon>Onchocercidae</taxon>
        <taxon>Onchocerca</taxon>
    </lineage>
</organism>
<reference evidence="2 3" key="1">
    <citation type="submission" date="2018-08" db="EMBL/GenBank/DDBJ databases">
        <authorList>
            <person name="Laetsch R D."/>
            <person name="Stevens L."/>
            <person name="Kumar S."/>
            <person name="Blaxter L. M."/>
        </authorList>
    </citation>
    <scope>NUCLEOTIDE SEQUENCE [LARGE SCALE GENOMIC DNA]</scope>
</reference>
<keyword evidence="3" id="KW-1185">Reference proteome</keyword>
<feature type="non-terminal residue" evidence="2">
    <location>
        <position position="1"/>
    </location>
</feature>
<dbReference type="OrthoDB" id="5847988at2759"/>
<evidence type="ECO:0000313" key="2">
    <source>
        <dbReference type="EMBL" id="VDM91760.1"/>
    </source>
</evidence>
<feature type="region of interest" description="Disordered" evidence="1">
    <location>
        <begin position="1"/>
        <end position="35"/>
    </location>
</feature>
<evidence type="ECO:0000256" key="1">
    <source>
        <dbReference type="SAM" id="MobiDB-lite"/>
    </source>
</evidence>
<dbReference type="Proteomes" id="UP000271087">
    <property type="component" value="Unassembled WGS sequence"/>
</dbReference>
<protein>
    <submittedName>
        <fullName evidence="2">Uncharacterized protein</fullName>
    </submittedName>
</protein>